<evidence type="ECO:0000313" key="3">
    <source>
        <dbReference type="EMBL" id="CAB3226858.1"/>
    </source>
</evidence>
<dbReference type="Proteomes" id="UP000494106">
    <property type="component" value="Unassembled WGS sequence"/>
</dbReference>
<sequence length="606" mass="66550">MPKSINKINPLNIKASLIFDSANDLVFGKWNSNFINRMKAFGVQESHEIEDDVPDNIKVAQYLAPIITSQRVMAAQFGNTYSVMHCEENTSLLFDELLDHIFMIIDDGDTDDAHRELLDFKTLVQHTCGLNMSLLHSPIYQQWIATLLESRTKGDTIPGASGIIGETGATAVALNALKAASKDIKLSYNHSHFMLFVGDKLLALYSSRGSEDLAPPDLILLSIQCIAAQEYWQEHGNDTSTGDQQEIVRLPWLSTENSAIVNLSAGSGAPCAPHSLHIAEVAPRITFVVVVDMEMREVGAATQTSYQVLVNIKRVLLQRALEMLPSMLDSLEASLKKTTDALRKNKANGNLCSRLTSRMLELRKSCTTTTPLTPETTATAMQTALETVIEQLKPDIPSVKMDHPLIGLKEVLAPYVDFLCVKAKRYFSLAPGEPEPSCSLTLHKYVEEFPGLIHFIYVDRTTGRFLAPDMADAADMLTPDTVRRAMARTLATAHSGYSGGTWRRGALHGCSLLWWERRGAAVRAARVPSPALVRALPPPGDIQGAFYKQLLEMVFPGETRDVSIKELICIHLGLVPASTAVQQSRRLIHLVNELAGDTPAGAADLL</sequence>
<dbReference type="InterPro" id="IPR043970">
    <property type="entry name" value="FUZ/MON1/HPS1_longin_3"/>
</dbReference>
<dbReference type="Pfam" id="PF19038">
    <property type="entry name" value="Fuz_longin_3"/>
    <property type="match status" value="1"/>
</dbReference>
<gene>
    <name evidence="3" type="ORF">APLA_LOCUS3119</name>
</gene>
<dbReference type="InterPro" id="IPR043972">
    <property type="entry name" value="FUZ/MON1/HPS1_longin_1"/>
</dbReference>
<dbReference type="InterPro" id="IPR026053">
    <property type="entry name" value="HPS1"/>
</dbReference>
<keyword evidence="4" id="KW-1185">Reference proteome</keyword>
<evidence type="ECO:0000259" key="2">
    <source>
        <dbReference type="Pfam" id="PF19038"/>
    </source>
</evidence>
<dbReference type="EMBL" id="CADEBC010000232">
    <property type="protein sequence ID" value="CAB3226858.1"/>
    <property type="molecule type" value="Genomic_DNA"/>
</dbReference>
<accession>A0A8S0Z499</accession>
<dbReference type="GO" id="GO:0031085">
    <property type="term" value="C:BLOC-3 complex"/>
    <property type="evidence" value="ECO:0007669"/>
    <property type="project" value="TreeGrafter"/>
</dbReference>
<protein>
    <submittedName>
        <fullName evidence="3">Uncharacterized protein</fullName>
    </submittedName>
</protein>
<evidence type="ECO:0000259" key="1">
    <source>
        <dbReference type="Pfam" id="PF19036"/>
    </source>
</evidence>
<dbReference type="PANTHER" id="PTHR12761:SF1">
    <property type="entry name" value="BLOC-3 COMPLEX MEMBER HPS1"/>
    <property type="match status" value="1"/>
</dbReference>
<dbReference type="PANTHER" id="PTHR12761">
    <property type="entry name" value="HERMANSKY-PUDLAK SYNDROME PROTEIN 1"/>
    <property type="match status" value="1"/>
</dbReference>
<name>A0A8S0Z499_ARCPL</name>
<dbReference type="Pfam" id="PF19036">
    <property type="entry name" value="Fuz_longin_1"/>
    <property type="match status" value="1"/>
</dbReference>
<dbReference type="GO" id="GO:0016192">
    <property type="term" value="P:vesicle-mediated transport"/>
    <property type="evidence" value="ECO:0007669"/>
    <property type="project" value="InterPro"/>
</dbReference>
<reference evidence="3 4" key="1">
    <citation type="submission" date="2020-04" db="EMBL/GenBank/DDBJ databases">
        <authorList>
            <person name="Wallbank WR R."/>
            <person name="Pardo Diaz C."/>
            <person name="Kozak K."/>
            <person name="Martin S."/>
            <person name="Jiggins C."/>
            <person name="Moest M."/>
            <person name="Warren A I."/>
            <person name="Byers J.R.P. K."/>
            <person name="Montejo-Kovacevich G."/>
            <person name="Yen C E."/>
        </authorList>
    </citation>
    <scope>NUCLEOTIDE SEQUENCE [LARGE SCALE GENOMIC DNA]</scope>
</reference>
<comment type="caution">
    <text evidence="3">The sequence shown here is derived from an EMBL/GenBank/DDBJ whole genome shotgun (WGS) entry which is preliminary data.</text>
</comment>
<feature type="domain" description="FUZ/MON1/HPS1 first Longin" evidence="1">
    <location>
        <begin position="16"/>
        <end position="131"/>
    </location>
</feature>
<organism evidence="3 4">
    <name type="scientific">Arctia plantaginis</name>
    <name type="common">Wood tiger moth</name>
    <name type="synonym">Phalaena plantaginis</name>
    <dbReference type="NCBI Taxonomy" id="874455"/>
    <lineage>
        <taxon>Eukaryota</taxon>
        <taxon>Metazoa</taxon>
        <taxon>Ecdysozoa</taxon>
        <taxon>Arthropoda</taxon>
        <taxon>Hexapoda</taxon>
        <taxon>Insecta</taxon>
        <taxon>Pterygota</taxon>
        <taxon>Neoptera</taxon>
        <taxon>Endopterygota</taxon>
        <taxon>Lepidoptera</taxon>
        <taxon>Glossata</taxon>
        <taxon>Ditrysia</taxon>
        <taxon>Noctuoidea</taxon>
        <taxon>Erebidae</taxon>
        <taxon>Arctiinae</taxon>
        <taxon>Arctia</taxon>
    </lineage>
</organism>
<proteinExistence type="predicted"/>
<dbReference type="AlphaFoldDB" id="A0A8S0Z499"/>
<evidence type="ECO:0000313" key="4">
    <source>
        <dbReference type="Proteomes" id="UP000494106"/>
    </source>
</evidence>
<dbReference type="GO" id="GO:0005085">
    <property type="term" value="F:guanyl-nucleotide exchange factor activity"/>
    <property type="evidence" value="ECO:0007669"/>
    <property type="project" value="TreeGrafter"/>
</dbReference>
<feature type="domain" description="FUZ/MON1/HPS1 third Longin" evidence="2">
    <location>
        <begin position="451"/>
        <end position="592"/>
    </location>
</feature>
<dbReference type="OrthoDB" id="10255234at2759"/>